<dbReference type="Proteomes" id="UP000016931">
    <property type="component" value="Unassembled WGS sequence"/>
</dbReference>
<dbReference type="AlphaFoldDB" id="N1QKM3"/>
<evidence type="ECO:0000313" key="1">
    <source>
        <dbReference type="EMBL" id="EMF12330.1"/>
    </source>
</evidence>
<name>N1QKM3_SPHMS</name>
<protein>
    <submittedName>
        <fullName evidence="1">Uncharacterized protein</fullName>
    </submittedName>
</protein>
<dbReference type="GeneID" id="27903052"/>
<accession>N1QKM3</accession>
<dbReference type="RefSeq" id="XP_016760451.1">
    <property type="nucleotide sequence ID" value="XM_016905915.1"/>
</dbReference>
<organism evidence="1 2">
    <name type="scientific">Sphaerulina musiva (strain SO2202)</name>
    <name type="common">Poplar stem canker fungus</name>
    <name type="synonym">Septoria musiva</name>
    <dbReference type="NCBI Taxonomy" id="692275"/>
    <lineage>
        <taxon>Eukaryota</taxon>
        <taxon>Fungi</taxon>
        <taxon>Dikarya</taxon>
        <taxon>Ascomycota</taxon>
        <taxon>Pezizomycotina</taxon>
        <taxon>Dothideomycetes</taxon>
        <taxon>Dothideomycetidae</taxon>
        <taxon>Mycosphaerellales</taxon>
        <taxon>Mycosphaerellaceae</taxon>
        <taxon>Sphaerulina</taxon>
    </lineage>
</organism>
<dbReference type="EMBL" id="KB456265">
    <property type="protein sequence ID" value="EMF12330.1"/>
    <property type="molecule type" value="Genomic_DNA"/>
</dbReference>
<keyword evidence="2" id="KW-1185">Reference proteome</keyword>
<evidence type="ECO:0000313" key="2">
    <source>
        <dbReference type="Proteomes" id="UP000016931"/>
    </source>
</evidence>
<sequence length="132" mass="15137">MPSSSTLNTVQERRFLWHYKFTVTRLHACGFVHESAVVAGWYCDLLERSSDQLKEHAPIDQQFCEDMVADAGVRKYSENVAQVGNQTADVARLLFHYGRGEEAELFSERAAWLHDLAGRMKEYELLVGEQLE</sequence>
<gene>
    <name evidence="1" type="ORF">SEPMUDRAFT_150015</name>
</gene>
<proteinExistence type="predicted"/>
<reference evidence="1 2" key="1">
    <citation type="journal article" date="2012" name="PLoS Pathog.">
        <title>Diverse lifestyles and strategies of plant pathogenesis encoded in the genomes of eighteen Dothideomycetes fungi.</title>
        <authorList>
            <person name="Ohm R.A."/>
            <person name="Feau N."/>
            <person name="Henrissat B."/>
            <person name="Schoch C.L."/>
            <person name="Horwitz B.A."/>
            <person name="Barry K.W."/>
            <person name="Condon B.J."/>
            <person name="Copeland A.C."/>
            <person name="Dhillon B."/>
            <person name="Glaser F."/>
            <person name="Hesse C.N."/>
            <person name="Kosti I."/>
            <person name="LaButti K."/>
            <person name="Lindquist E.A."/>
            <person name="Lucas S."/>
            <person name="Salamov A.A."/>
            <person name="Bradshaw R.E."/>
            <person name="Ciuffetti L."/>
            <person name="Hamelin R.C."/>
            <person name="Kema G.H.J."/>
            <person name="Lawrence C."/>
            <person name="Scott J.A."/>
            <person name="Spatafora J.W."/>
            <person name="Turgeon B.G."/>
            <person name="de Wit P.J.G.M."/>
            <person name="Zhong S."/>
            <person name="Goodwin S.B."/>
            <person name="Grigoriev I.V."/>
        </authorList>
    </citation>
    <scope>NUCLEOTIDE SEQUENCE [LARGE SCALE GENOMIC DNA]</scope>
    <source>
        <strain evidence="1 2">SO2202</strain>
    </source>
</reference>
<dbReference type="HOGENOM" id="CLU_1918406_0_0_1"/>